<reference evidence="2 3" key="1">
    <citation type="journal article" date="2017" name="Int. J. Syst. Evol. Microbiol.">
        <title>Gemmobacter straminiformis sp. nov., isolated from an artificial fountain.</title>
        <authorList>
            <person name="Kang J.Y."/>
            <person name="Kim M.J."/>
            <person name="Chun J."/>
            <person name="Son K.P."/>
            <person name="Jahng K.Y."/>
        </authorList>
    </citation>
    <scope>NUCLEOTIDE SEQUENCE [LARGE SCALE GENOMIC DNA]</scope>
    <source>
        <strain evidence="2 3">CAM-8</strain>
    </source>
</reference>
<dbReference type="EMBL" id="JACLQD010000009">
    <property type="protein sequence ID" value="MBC2837620.1"/>
    <property type="molecule type" value="Genomic_DNA"/>
</dbReference>
<evidence type="ECO:0000313" key="3">
    <source>
        <dbReference type="Proteomes" id="UP000555411"/>
    </source>
</evidence>
<keyword evidence="1" id="KW-1133">Transmembrane helix</keyword>
<keyword evidence="1" id="KW-0472">Membrane</keyword>
<evidence type="ECO:0000313" key="2">
    <source>
        <dbReference type="EMBL" id="MBC2837620.1"/>
    </source>
</evidence>
<proteinExistence type="predicted"/>
<keyword evidence="1" id="KW-0812">Transmembrane</keyword>
<feature type="transmembrane region" description="Helical" evidence="1">
    <location>
        <begin position="143"/>
        <end position="164"/>
    </location>
</feature>
<feature type="transmembrane region" description="Helical" evidence="1">
    <location>
        <begin position="176"/>
        <end position="196"/>
    </location>
</feature>
<comment type="caution">
    <text evidence="2">The sequence shown here is derived from an EMBL/GenBank/DDBJ whole genome shotgun (WGS) entry which is preliminary data.</text>
</comment>
<gene>
    <name evidence="2" type="ORF">H7F16_19045</name>
</gene>
<organism evidence="2 3">
    <name type="scientific">Paragemmobacter straminiformis</name>
    <dbReference type="NCBI Taxonomy" id="2045119"/>
    <lineage>
        <taxon>Bacteria</taxon>
        <taxon>Pseudomonadati</taxon>
        <taxon>Pseudomonadota</taxon>
        <taxon>Alphaproteobacteria</taxon>
        <taxon>Rhodobacterales</taxon>
        <taxon>Paracoccaceae</taxon>
        <taxon>Paragemmobacter</taxon>
    </lineage>
</organism>
<evidence type="ECO:0000256" key="1">
    <source>
        <dbReference type="SAM" id="Phobius"/>
    </source>
</evidence>
<protein>
    <submittedName>
        <fullName evidence="2">Uncharacterized protein</fullName>
    </submittedName>
</protein>
<name>A0A842ICT0_9RHOB</name>
<dbReference type="Proteomes" id="UP000555411">
    <property type="component" value="Unassembled WGS sequence"/>
</dbReference>
<dbReference type="RefSeq" id="WP_185799237.1">
    <property type="nucleotide sequence ID" value="NZ_JACLQD010000009.1"/>
</dbReference>
<sequence length="208" mass="23983">MPLTDPDLWNLIRTWPLPYSDEMDDGVTPARRCRRFEDNLRRAGDWTEDAAEEITIAYRQFFYLKALTGETLTPPKWIDAAWHQHLAFPIDYSALEAGIGRKIVHQQQLNKEERKAGWNRGREIWKAEFDEDPPLKMWPPLQVWWRPWAALAVLIIGVPWSVLLVKSEMAGLPPGLLIPFIALFWLSCGCVAVLIYGSPRPDQMSRCG</sequence>
<dbReference type="AlphaFoldDB" id="A0A842ICT0"/>
<keyword evidence="3" id="KW-1185">Reference proteome</keyword>
<accession>A0A842ICT0</accession>